<dbReference type="SUPFAM" id="SSF56672">
    <property type="entry name" value="DNA/RNA polymerases"/>
    <property type="match status" value="1"/>
</dbReference>
<evidence type="ECO:0000313" key="3">
    <source>
        <dbReference type="Proteomes" id="UP000267821"/>
    </source>
</evidence>
<proteinExistence type="predicted"/>
<accession>A0A3N4LH41</accession>
<organism evidence="1 3">
    <name type="scientific">Terfezia boudieri ATCC MYA-4762</name>
    <dbReference type="NCBI Taxonomy" id="1051890"/>
    <lineage>
        <taxon>Eukaryota</taxon>
        <taxon>Fungi</taxon>
        <taxon>Dikarya</taxon>
        <taxon>Ascomycota</taxon>
        <taxon>Pezizomycotina</taxon>
        <taxon>Pezizomycetes</taxon>
        <taxon>Pezizales</taxon>
        <taxon>Pezizaceae</taxon>
        <taxon>Terfezia</taxon>
    </lineage>
</organism>
<gene>
    <name evidence="2" type="ORF">L211DRAFT_851028</name>
    <name evidence="1" type="ORF">L211DRAFT_886265</name>
</gene>
<protein>
    <submittedName>
        <fullName evidence="1">Uncharacterized protein</fullName>
    </submittedName>
</protein>
<dbReference type="Gene3D" id="3.30.70.270">
    <property type="match status" value="1"/>
</dbReference>
<dbReference type="Gene3D" id="3.10.10.10">
    <property type="entry name" value="HIV Type 1 Reverse Transcriptase, subunit A, domain 1"/>
    <property type="match status" value="1"/>
</dbReference>
<evidence type="ECO:0000313" key="1">
    <source>
        <dbReference type="EMBL" id="RPB22046.1"/>
    </source>
</evidence>
<dbReference type="InterPro" id="IPR043128">
    <property type="entry name" value="Rev_trsase/Diguanyl_cyclase"/>
</dbReference>
<dbReference type="Proteomes" id="UP000267821">
    <property type="component" value="Unassembled WGS sequence"/>
</dbReference>
<dbReference type="InterPro" id="IPR043502">
    <property type="entry name" value="DNA/RNA_pol_sf"/>
</dbReference>
<dbReference type="EMBL" id="ML121555">
    <property type="protein sequence ID" value="RPB22049.1"/>
    <property type="molecule type" value="Genomic_DNA"/>
</dbReference>
<sequence length="107" mass="11612">MPSDIEMAIKHNPADPYRLCINYIYLNSISEKGVGQLRRLDEVLQALAGRQVYSEIDGFSGYYCKPMDEDTIYLAGFIGTGISPTEIGCTNVLGGLSGKGNCLISSL</sequence>
<reference evidence="1 3" key="1">
    <citation type="journal article" date="2018" name="Nat. Ecol. Evol.">
        <title>Pezizomycetes genomes reveal the molecular basis of ectomycorrhizal truffle lifestyle.</title>
        <authorList>
            <person name="Murat C."/>
            <person name="Payen T."/>
            <person name="Noel B."/>
            <person name="Kuo A."/>
            <person name="Morin E."/>
            <person name="Chen J."/>
            <person name="Kohler A."/>
            <person name="Krizsan K."/>
            <person name="Balestrini R."/>
            <person name="Da Silva C."/>
            <person name="Montanini B."/>
            <person name="Hainaut M."/>
            <person name="Levati E."/>
            <person name="Barry K.W."/>
            <person name="Belfiori B."/>
            <person name="Cichocki N."/>
            <person name="Clum A."/>
            <person name="Dockter R.B."/>
            <person name="Fauchery L."/>
            <person name="Guy J."/>
            <person name="Iotti M."/>
            <person name="Le Tacon F."/>
            <person name="Lindquist E.A."/>
            <person name="Lipzen A."/>
            <person name="Malagnac F."/>
            <person name="Mello A."/>
            <person name="Molinier V."/>
            <person name="Miyauchi S."/>
            <person name="Poulain J."/>
            <person name="Riccioni C."/>
            <person name="Rubini A."/>
            <person name="Sitrit Y."/>
            <person name="Splivallo R."/>
            <person name="Traeger S."/>
            <person name="Wang M."/>
            <person name="Zifcakova L."/>
            <person name="Wipf D."/>
            <person name="Zambonelli A."/>
            <person name="Paolocci F."/>
            <person name="Nowrousian M."/>
            <person name="Ottonello S."/>
            <person name="Baldrian P."/>
            <person name="Spatafora J.W."/>
            <person name="Henrissat B."/>
            <person name="Nagy L.G."/>
            <person name="Aury J.M."/>
            <person name="Wincker P."/>
            <person name="Grigoriev I.V."/>
            <person name="Bonfante P."/>
            <person name="Martin F.M."/>
        </authorList>
    </citation>
    <scope>NUCLEOTIDE SEQUENCE [LARGE SCALE GENOMIC DNA]</scope>
    <source>
        <strain evidence="1 3">ATCC MYA-4762</strain>
    </source>
</reference>
<dbReference type="OrthoDB" id="2195278at2759"/>
<dbReference type="AlphaFoldDB" id="A0A3N4LH41"/>
<name>A0A3N4LH41_9PEZI</name>
<dbReference type="EMBL" id="ML121555">
    <property type="protein sequence ID" value="RPB22046.1"/>
    <property type="molecule type" value="Genomic_DNA"/>
</dbReference>
<keyword evidence="3" id="KW-1185">Reference proteome</keyword>
<evidence type="ECO:0000313" key="2">
    <source>
        <dbReference type="EMBL" id="RPB22049.1"/>
    </source>
</evidence>